<dbReference type="SUPFAM" id="SSF55008">
    <property type="entry name" value="HMA, heavy metal-associated domain"/>
    <property type="match status" value="1"/>
</dbReference>
<keyword evidence="3" id="KW-1185">Reference proteome</keyword>
<evidence type="ECO:0000313" key="3">
    <source>
        <dbReference type="Proteomes" id="UP000248553"/>
    </source>
</evidence>
<dbReference type="Proteomes" id="UP000248553">
    <property type="component" value="Unassembled WGS sequence"/>
</dbReference>
<evidence type="ECO:0000313" key="2">
    <source>
        <dbReference type="EMBL" id="RAK65897.1"/>
    </source>
</evidence>
<dbReference type="InterPro" id="IPR006121">
    <property type="entry name" value="HMA_dom"/>
</dbReference>
<sequence length="69" mass="7368">MKTLRFTTTINCQNCVRAVTPVLNELAGPGHWQVDTATPAKVLTVQSDTLTPGQVVAAVAEEGFEIQEA</sequence>
<dbReference type="EMBL" id="QHKM01000004">
    <property type="protein sequence ID" value="RAK65897.1"/>
    <property type="molecule type" value="Genomic_DNA"/>
</dbReference>
<name>A0A328BG91_9BACT</name>
<comment type="caution">
    <text evidence="2">The sequence shown here is derived from an EMBL/GenBank/DDBJ whole genome shotgun (WGS) entry which is preliminary data.</text>
</comment>
<dbReference type="GO" id="GO:0046872">
    <property type="term" value="F:metal ion binding"/>
    <property type="evidence" value="ECO:0007669"/>
    <property type="project" value="InterPro"/>
</dbReference>
<evidence type="ECO:0000259" key="1">
    <source>
        <dbReference type="PROSITE" id="PS50846"/>
    </source>
</evidence>
<organism evidence="2 3">
    <name type="scientific">Hymenobacter edaphi</name>
    <dbReference type="NCBI Taxonomy" id="2211146"/>
    <lineage>
        <taxon>Bacteria</taxon>
        <taxon>Pseudomonadati</taxon>
        <taxon>Bacteroidota</taxon>
        <taxon>Cytophagia</taxon>
        <taxon>Cytophagales</taxon>
        <taxon>Hymenobacteraceae</taxon>
        <taxon>Hymenobacter</taxon>
    </lineage>
</organism>
<protein>
    <recommendedName>
        <fullName evidence="1">HMA domain-containing protein</fullName>
    </recommendedName>
</protein>
<dbReference type="OrthoDB" id="677920at2"/>
<dbReference type="InterPro" id="IPR036163">
    <property type="entry name" value="HMA_dom_sf"/>
</dbReference>
<dbReference type="Gene3D" id="3.30.70.100">
    <property type="match status" value="1"/>
</dbReference>
<feature type="domain" description="HMA" evidence="1">
    <location>
        <begin position="1"/>
        <end position="67"/>
    </location>
</feature>
<reference evidence="3" key="1">
    <citation type="submission" date="2018-05" db="EMBL/GenBank/DDBJ databases">
        <authorList>
            <person name="Nie L."/>
        </authorList>
    </citation>
    <scope>NUCLEOTIDE SEQUENCE [LARGE SCALE GENOMIC DNA]</scope>
    <source>
        <strain evidence="3">NL</strain>
    </source>
</reference>
<proteinExistence type="predicted"/>
<gene>
    <name evidence="2" type="ORF">DLM85_14400</name>
</gene>
<dbReference type="PROSITE" id="PS50846">
    <property type="entry name" value="HMA_2"/>
    <property type="match status" value="1"/>
</dbReference>
<dbReference type="AlphaFoldDB" id="A0A328BG91"/>
<accession>A0A328BG91</accession>
<dbReference type="RefSeq" id="WP_111478807.1">
    <property type="nucleotide sequence ID" value="NZ_QHKM01000004.1"/>
</dbReference>